<dbReference type="SMART" id="SM00220">
    <property type="entry name" value="S_TKc"/>
    <property type="match status" value="1"/>
</dbReference>
<dbReference type="Proteomes" id="UP000035681">
    <property type="component" value="Unplaced"/>
</dbReference>
<accession>A0A0K0E529</accession>
<feature type="compositionally biased region" description="Low complexity" evidence="1">
    <location>
        <begin position="341"/>
        <end position="351"/>
    </location>
</feature>
<proteinExistence type="predicted"/>
<dbReference type="InterPro" id="IPR011009">
    <property type="entry name" value="Kinase-like_dom_sf"/>
</dbReference>
<dbReference type="InterPro" id="IPR050235">
    <property type="entry name" value="CK1_Ser-Thr_kinase"/>
</dbReference>
<dbReference type="PANTHER" id="PTHR11909">
    <property type="entry name" value="CASEIN KINASE-RELATED"/>
    <property type="match status" value="1"/>
</dbReference>
<name>A0A0K0E529_STRER</name>
<dbReference type="WBParaSite" id="SSTP_0000461300.1">
    <property type="protein sequence ID" value="SSTP_0000461300.1"/>
    <property type="gene ID" value="SSTP_0000461300"/>
</dbReference>
<dbReference type="STRING" id="6248.A0A0K0E529"/>
<evidence type="ECO:0000313" key="5">
    <source>
        <dbReference type="WBParaSite" id="TCONS_00007447.p1"/>
    </source>
</evidence>
<reference evidence="4" key="1">
    <citation type="submission" date="2015-08" db="UniProtKB">
        <authorList>
            <consortium name="WormBaseParasite"/>
        </authorList>
    </citation>
    <scope>IDENTIFICATION</scope>
</reference>
<organism evidence="4">
    <name type="scientific">Strongyloides stercoralis</name>
    <name type="common">Threadworm</name>
    <dbReference type="NCBI Taxonomy" id="6248"/>
    <lineage>
        <taxon>Eukaryota</taxon>
        <taxon>Metazoa</taxon>
        <taxon>Ecdysozoa</taxon>
        <taxon>Nematoda</taxon>
        <taxon>Chromadorea</taxon>
        <taxon>Rhabditida</taxon>
        <taxon>Tylenchina</taxon>
        <taxon>Panagrolaimomorpha</taxon>
        <taxon>Strongyloidoidea</taxon>
        <taxon>Strongyloididae</taxon>
        <taxon>Strongyloides</taxon>
    </lineage>
</organism>
<dbReference type="InterPro" id="IPR000719">
    <property type="entry name" value="Prot_kinase_dom"/>
</dbReference>
<feature type="compositionally biased region" description="Basic and acidic residues" evidence="1">
    <location>
        <begin position="356"/>
        <end position="369"/>
    </location>
</feature>
<evidence type="ECO:0000259" key="2">
    <source>
        <dbReference type="PROSITE" id="PS50011"/>
    </source>
</evidence>
<keyword evidence="3" id="KW-1185">Reference proteome</keyword>
<dbReference type="GO" id="GO:0005524">
    <property type="term" value="F:ATP binding"/>
    <property type="evidence" value="ECO:0007669"/>
    <property type="project" value="InterPro"/>
</dbReference>
<dbReference type="SUPFAM" id="SSF56112">
    <property type="entry name" value="Protein kinase-like (PK-like)"/>
    <property type="match status" value="1"/>
</dbReference>
<dbReference type="PROSITE" id="PS50011">
    <property type="entry name" value="PROTEIN_KINASE_DOM"/>
    <property type="match status" value="1"/>
</dbReference>
<evidence type="ECO:0000313" key="3">
    <source>
        <dbReference type="Proteomes" id="UP000035681"/>
    </source>
</evidence>
<protein>
    <submittedName>
        <fullName evidence="4 5">Protein kinase domain-containing protein</fullName>
    </submittedName>
</protein>
<sequence length="391" mass="45599">MVNIPFTIGNVFDKNISTPVVVSNLLTQGKFSAIWSCQKKWDTYSLKICFEESYEVELDVIESIDYKCAYGRRIVQMFYYGSSNCIEQNFFVYEMYYRNLSDYIGTKEFRRLGAIEGLYALLEYLGALEYLHNQGFVYRNVKPSSLCIGSKDGTIFGKRLYLWELESCYRINYSSLKDQEYIKKMKIIYENRKQKSFNCIKYCSISEHTNLEPKTINDIESWYYIGIKLFEGSLPWSSIASGEEKLIIDEKNNLSNVFSNFYCCTPIFFTSIIKLIKQNDEKTFSYVEVYKILKKNMIQIDQNSLNVYSAEEKLFYNTVLFKRVEKLIATTTTHKTGLHFSKSGSRSNSTSNDTLSLKDKKTDGSTKCNGKDKSFVHNLKEFFKRKSNRGK</sequence>
<dbReference type="Gene3D" id="1.10.510.10">
    <property type="entry name" value="Transferase(Phosphotransferase) domain 1"/>
    <property type="match status" value="1"/>
</dbReference>
<feature type="region of interest" description="Disordered" evidence="1">
    <location>
        <begin position="339"/>
        <end position="369"/>
    </location>
</feature>
<evidence type="ECO:0000313" key="4">
    <source>
        <dbReference type="WBParaSite" id="SSTP_0000461300.1"/>
    </source>
</evidence>
<dbReference type="AlphaFoldDB" id="A0A0K0E529"/>
<feature type="domain" description="Protein kinase" evidence="2">
    <location>
        <begin position="20"/>
        <end position="298"/>
    </location>
</feature>
<dbReference type="GO" id="GO:0004672">
    <property type="term" value="F:protein kinase activity"/>
    <property type="evidence" value="ECO:0007669"/>
    <property type="project" value="InterPro"/>
</dbReference>
<dbReference type="WBParaSite" id="TCONS_00007447.p1">
    <property type="protein sequence ID" value="TCONS_00007447.p1"/>
    <property type="gene ID" value="XLOC_005479"/>
</dbReference>
<evidence type="ECO:0000256" key="1">
    <source>
        <dbReference type="SAM" id="MobiDB-lite"/>
    </source>
</evidence>